<keyword evidence="1" id="KW-0547">Nucleotide-binding</keyword>
<name>B3EU78_AMOA5</name>
<dbReference type="InterPro" id="IPR045058">
    <property type="entry name" value="GIMA/IAN/Toc"/>
</dbReference>
<dbReference type="InterPro" id="IPR006703">
    <property type="entry name" value="G_AIG1"/>
</dbReference>
<dbReference type="PANTHER" id="PTHR10903:SF170">
    <property type="entry name" value="GTPASE IMAP FAMILY MEMBER 7"/>
    <property type="match status" value="1"/>
</dbReference>
<dbReference type="GO" id="GO:0005525">
    <property type="term" value="F:GTP binding"/>
    <property type="evidence" value="ECO:0007669"/>
    <property type="project" value="UniProtKB-KW"/>
</dbReference>
<dbReference type="EMBL" id="CP001102">
    <property type="protein sequence ID" value="ACE05497.1"/>
    <property type="molecule type" value="Genomic_DNA"/>
</dbReference>
<dbReference type="eggNOG" id="COG1162">
    <property type="taxonomic scope" value="Bacteria"/>
</dbReference>
<dbReference type="Gene3D" id="3.40.50.300">
    <property type="entry name" value="P-loop containing nucleotide triphosphate hydrolases"/>
    <property type="match status" value="2"/>
</dbReference>
<dbReference type="OrthoDB" id="9809485at2"/>
<feature type="coiled-coil region" evidence="3">
    <location>
        <begin position="531"/>
        <end position="569"/>
    </location>
</feature>
<evidence type="ECO:0000313" key="6">
    <source>
        <dbReference type="EMBL" id="ACE05497.1"/>
    </source>
</evidence>
<dbReference type="Proteomes" id="UP000001227">
    <property type="component" value="Chromosome"/>
</dbReference>
<evidence type="ECO:0000256" key="4">
    <source>
        <dbReference type="SAM" id="SignalP"/>
    </source>
</evidence>
<dbReference type="PANTHER" id="PTHR10903">
    <property type="entry name" value="GTPASE, IMAP FAMILY MEMBER-RELATED"/>
    <property type="match status" value="1"/>
</dbReference>
<dbReference type="InterPro" id="IPR006073">
    <property type="entry name" value="GTP-bd"/>
</dbReference>
<dbReference type="STRING" id="452471.Aasi_0043"/>
<evidence type="ECO:0000256" key="2">
    <source>
        <dbReference type="ARBA" id="ARBA00023134"/>
    </source>
</evidence>
<dbReference type="RefSeq" id="WP_012472269.1">
    <property type="nucleotide sequence ID" value="NC_010830.1"/>
</dbReference>
<sequence>MKHTCSLQFIACILIVGLFLQSCSGFANTPLNGIEEHYKQLDIQPILDKEFIAEGGHLVSFYQEQEKLKATVHLNYLDEKDKIYDEVNVVVEKGVELSSLAKLDRKMQQKRIQIRFAEEQKGKPKSVVVHKPWLVGGGKEVIAFYGTPGVGKSTLCNSIFQKAVFKSGVSVRTRMTTEKQEYQHEGKLYIDTPGLQDMQMLQQAAAEIKEALKRNKNYRVVFVATLGSGRIQYTDLVTINTIRSAISTPFEYGLVFNKVTKGVRKNIKQTGLNNYMILFNKRPCATVIINKDNEIEDEGNVYLESSNKSRKRLIQFLENLNINEPEPKDSIIFCGNPGVGKSTLCNSIFGRKIFESGVSIRTGMTTKKQEYLYEGKIYIDTPGLADSNTRTETGKQIEEALKKNGNYKIVFVITLKAGRLRPEDIDTIHTVCETIKIPFEYGLVINKISEGVRNQISQKGLSSYLESFKKIPYATVILSMDEEIEDEDNRYFEMNSQNRQSLINFLDQLRSNQIRSSDIERLETVDYKIRAFQMEQERRRIQEENRRIEEEHRRRVAELNARISRLRAEQDDGGCTLF</sequence>
<dbReference type="eggNOG" id="COG1161">
    <property type="taxonomic scope" value="Bacteria"/>
</dbReference>
<protein>
    <submittedName>
        <fullName evidence="6">GTP-binding protein HSR1-related</fullName>
    </submittedName>
</protein>
<evidence type="ECO:0000256" key="1">
    <source>
        <dbReference type="ARBA" id="ARBA00022741"/>
    </source>
</evidence>
<keyword evidence="3" id="KW-0175">Coiled coil</keyword>
<organism evidence="6 7">
    <name type="scientific">Amoebophilus asiaticus (strain 5a2)</name>
    <dbReference type="NCBI Taxonomy" id="452471"/>
    <lineage>
        <taxon>Bacteria</taxon>
        <taxon>Pseudomonadati</taxon>
        <taxon>Bacteroidota</taxon>
        <taxon>Cytophagia</taxon>
        <taxon>Cytophagales</taxon>
        <taxon>Amoebophilaceae</taxon>
        <taxon>Candidatus Amoebophilus</taxon>
    </lineage>
</organism>
<dbReference type="PROSITE" id="PS51257">
    <property type="entry name" value="PROKAR_LIPOPROTEIN"/>
    <property type="match status" value="1"/>
</dbReference>
<reference evidence="6 7" key="1">
    <citation type="journal article" date="2010" name="J. Bacteriol.">
        <title>The genome of the amoeba symbiont 'Candidatus Amoebophilus asiaticus' reveals common mechanisms for host cell interaction among amoeba-associated bacteria.</title>
        <authorList>
            <person name="Schmitz-Esser S."/>
            <person name="Tischler P."/>
            <person name="Arnold R."/>
            <person name="Montanaro J."/>
            <person name="Wagner M."/>
            <person name="Rattei T."/>
            <person name="Horn M."/>
        </authorList>
    </citation>
    <scope>NUCLEOTIDE SEQUENCE [LARGE SCALE GENOMIC DNA]</scope>
    <source>
        <strain evidence="6 7">5a2</strain>
    </source>
</reference>
<evidence type="ECO:0000313" key="7">
    <source>
        <dbReference type="Proteomes" id="UP000001227"/>
    </source>
</evidence>
<keyword evidence="4" id="KW-0732">Signal</keyword>
<dbReference type="Pfam" id="PF04548">
    <property type="entry name" value="AIG1"/>
    <property type="match status" value="1"/>
</dbReference>
<keyword evidence="2" id="KW-0342">GTP-binding</keyword>
<dbReference type="SUPFAM" id="SSF52540">
    <property type="entry name" value="P-loop containing nucleoside triphosphate hydrolases"/>
    <property type="match status" value="2"/>
</dbReference>
<evidence type="ECO:0000259" key="5">
    <source>
        <dbReference type="SMART" id="SM00382"/>
    </source>
</evidence>
<dbReference type="CDD" id="cd00882">
    <property type="entry name" value="Ras_like_GTPase"/>
    <property type="match status" value="2"/>
</dbReference>
<dbReference type="InterPro" id="IPR027417">
    <property type="entry name" value="P-loop_NTPase"/>
</dbReference>
<evidence type="ECO:0000256" key="3">
    <source>
        <dbReference type="SAM" id="Coils"/>
    </source>
</evidence>
<feature type="domain" description="AAA+ ATPase" evidence="5">
    <location>
        <begin position="138"/>
        <end position="260"/>
    </location>
</feature>
<dbReference type="AlphaFoldDB" id="B3EU78"/>
<proteinExistence type="predicted"/>
<dbReference type="SMART" id="SM00382">
    <property type="entry name" value="AAA"/>
    <property type="match status" value="2"/>
</dbReference>
<feature type="signal peptide" evidence="4">
    <location>
        <begin position="1"/>
        <end position="27"/>
    </location>
</feature>
<dbReference type="Pfam" id="PF01926">
    <property type="entry name" value="MMR_HSR1"/>
    <property type="match status" value="1"/>
</dbReference>
<dbReference type="HOGENOM" id="CLU_471480_0_0_10"/>
<feature type="chain" id="PRO_5002788040" evidence="4">
    <location>
        <begin position="28"/>
        <end position="578"/>
    </location>
</feature>
<dbReference type="InterPro" id="IPR003593">
    <property type="entry name" value="AAA+_ATPase"/>
</dbReference>
<gene>
    <name evidence="6" type="ordered locus">Aasi_0043</name>
</gene>
<dbReference type="KEGG" id="aas:Aasi_0043"/>
<accession>B3EU78</accession>
<keyword evidence="7" id="KW-1185">Reference proteome</keyword>
<feature type="domain" description="AAA+ ATPase" evidence="5">
    <location>
        <begin position="327"/>
        <end position="502"/>
    </location>
</feature>